<proteinExistence type="predicted"/>
<dbReference type="EMBL" id="JACGWU010000009">
    <property type="protein sequence ID" value="MBA8829989.1"/>
    <property type="molecule type" value="Genomic_DNA"/>
</dbReference>
<dbReference type="PANTHER" id="PTHR33336">
    <property type="entry name" value="QUINOL MONOOXYGENASE YGIN-RELATED"/>
    <property type="match status" value="1"/>
</dbReference>
<keyword evidence="4" id="KW-1185">Reference proteome</keyword>
<reference evidence="2 4" key="1">
    <citation type="submission" date="2020-07" db="EMBL/GenBank/DDBJ databases">
        <title>Sequencing the genomes of 1000 actinobacteria strains.</title>
        <authorList>
            <person name="Klenk H.-P."/>
        </authorList>
    </citation>
    <scope>NUCLEOTIDE SEQUENCE [LARGE SCALE GENOMIC DNA]</scope>
    <source>
        <strain evidence="2 4">DSM 23737</strain>
    </source>
</reference>
<dbReference type="InterPro" id="IPR011008">
    <property type="entry name" value="Dimeric_a/b-barrel"/>
</dbReference>
<evidence type="ECO:0000313" key="2">
    <source>
        <dbReference type="EMBL" id="MBA8827931.1"/>
    </source>
</evidence>
<keyword evidence="2" id="KW-0560">Oxidoreductase</keyword>
<dbReference type="Proteomes" id="UP000524237">
    <property type="component" value="Unassembled WGS sequence"/>
</dbReference>
<accession>A0A7W3JRJ2</accession>
<dbReference type="Gene3D" id="3.30.70.100">
    <property type="match status" value="1"/>
</dbReference>
<sequence length="108" mass="12131">MTLQNSPTPASAIVTLLPIFIAKPGRGGDLEQVLLTLQTASRGDRGCLQYSVFSDLHDENRFVMHEEWTSRELLAEHNLTAHVLEFVAQIDELLSEPFTVTWMRPIAP</sequence>
<protein>
    <submittedName>
        <fullName evidence="2">Quinol monooxygenase YgiN</fullName>
    </submittedName>
</protein>
<evidence type="ECO:0000259" key="1">
    <source>
        <dbReference type="PROSITE" id="PS51725"/>
    </source>
</evidence>
<organism evidence="2 4">
    <name type="scientific">Alpinimonas psychrophila</name>
    <dbReference type="NCBI Taxonomy" id="748908"/>
    <lineage>
        <taxon>Bacteria</taxon>
        <taxon>Bacillati</taxon>
        <taxon>Actinomycetota</taxon>
        <taxon>Actinomycetes</taxon>
        <taxon>Micrococcales</taxon>
        <taxon>Microbacteriaceae</taxon>
        <taxon>Alpinimonas</taxon>
    </lineage>
</organism>
<feature type="domain" description="ABM" evidence="1">
    <location>
        <begin position="14"/>
        <end position="102"/>
    </location>
</feature>
<dbReference type="InterPro" id="IPR050744">
    <property type="entry name" value="AI-2_Isomerase_LsrG"/>
</dbReference>
<dbReference type="AlphaFoldDB" id="A0A7W3JRJ2"/>
<dbReference type="EMBL" id="JACGWU010000001">
    <property type="protein sequence ID" value="MBA8827931.1"/>
    <property type="molecule type" value="Genomic_DNA"/>
</dbReference>
<dbReference type="GO" id="GO:0004497">
    <property type="term" value="F:monooxygenase activity"/>
    <property type="evidence" value="ECO:0007669"/>
    <property type="project" value="UniProtKB-KW"/>
</dbReference>
<dbReference type="InterPro" id="IPR007138">
    <property type="entry name" value="ABM_dom"/>
</dbReference>
<gene>
    <name evidence="2" type="ORF">FB555_000002</name>
    <name evidence="3" type="ORF">FB555_002116</name>
</gene>
<evidence type="ECO:0000313" key="4">
    <source>
        <dbReference type="Proteomes" id="UP000524237"/>
    </source>
</evidence>
<dbReference type="Pfam" id="PF03992">
    <property type="entry name" value="ABM"/>
    <property type="match status" value="1"/>
</dbReference>
<name>A0A7W3JRJ2_9MICO</name>
<dbReference type="PANTHER" id="PTHR33336:SF3">
    <property type="entry name" value="ABM DOMAIN-CONTAINING PROTEIN"/>
    <property type="match status" value="1"/>
</dbReference>
<keyword evidence="2" id="KW-0503">Monooxygenase</keyword>
<dbReference type="PROSITE" id="PS51725">
    <property type="entry name" value="ABM"/>
    <property type="match status" value="1"/>
</dbReference>
<comment type="caution">
    <text evidence="2">The sequence shown here is derived from an EMBL/GenBank/DDBJ whole genome shotgun (WGS) entry which is preliminary data.</text>
</comment>
<dbReference type="SUPFAM" id="SSF54909">
    <property type="entry name" value="Dimeric alpha+beta barrel"/>
    <property type="match status" value="1"/>
</dbReference>
<dbReference type="RefSeq" id="WP_182483413.1">
    <property type="nucleotide sequence ID" value="NZ_JACGWU010000001.1"/>
</dbReference>
<evidence type="ECO:0000313" key="3">
    <source>
        <dbReference type="EMBL" id="MBA8829989.1"/>
    </source>
</evidence>